<proteinExistence type="predicted"/>
<dbReference type="Proteomes" id="UP001500192">
    <property type="component" value="Unassembled WGS sequence"/>
</dbReference>
<accession>A0ABP9QYY3</accession>
<sequence>MYRGRMEFREFGAVNIQRPSLDREDLNKKPAAFKGDFDLESVHIGQGDQTRVHGEGNLSHVLVTGVDLSGARLAPLMLSDVAFDDVDMSNAALPDTTARRVEFVNCRGIGLQVAVKQATDMYAERCRFDYATIRIDKVKNAAVFSGCSFRETVFVGDLSNVVFADCELYATEFEVSRAADCDLRSSRLTDVRGLLTLRGAKITTEQAVSVARLIATESGLSVDD</sequence>
<dbReference type="SUPFAM" id="SSF141571">
    <property type="entry name" value="Pentapeptide repeat-like"/>
    <property type="match status" value="1"/>
</dbReference>
<organism evidence="1 2">
    <name type="scientific">Amycolatopsis dongchuanensis</name>
    <dbReference type="NCBI Taxonomy" id="1070866"/>
    <lineage>
        <taxon>Bacteria</taxon>
        <taxon>Bacillati</taxon>
        <taxon>Actinomycetota</taxon>
        <taxon>Actinomycetes</taxon>
        <taxon>Pseudonocardiales</taxon>
        <taxon>Pseudonocardiaceae</taxon>
        <taxon>Amycolatopsis</taxon>
    </lineage>
</organism>
<gene>
    <name evidence="1" type="ORF">GCM10023214_46340</name>
</gene>
<dbReference type="EMBL" id="BAABIB010000086">
    <property type="protein sequence ID" value="GAA5169341.1"/>
    <property type="molecule type" value="Genomic_DNA"/>
</dbReference>
<evidence type="ECO:0000313" key="1">
    <source>
        <dbReference type="EMBL" id="GAA5169341.1"/>
    </source>
</evidence>
<evidence type="ECO:0008006" key="3">
    <source>
        <dbReference type="Google" id="ProtNLM"/>
    </source>
</evidence>
<reference evidence="2" key="1">
    <citation type="journal article" date="2019" name="Int. J. Syst. Evol. Microbiol.">
        <title>The Global Catalogue of Microorganisms (GCM) 10K type strain sequencing project: providing services to taxonomists for standard genome sequencing and annotation.</title>
        <authorList>
            <consortium name="The Broad Institute Genomics Platform"/>
            <consortium name="The Broad Institute Genome Sequencing Center for Infectious Disease"/>
            <person name="Wu L."/>
            <person name="Ma J."/>
        </authorList>
    </citation>
    <scope>NUCLEOTIDE SEQUENCE [LARGE SCALE GENOMIC DNA]</scope>
    <source>
        <strain evidence="2">JCM 18054</strain>
    </source>
</reference>
<comment type="caution">
    <text evidence="1">The sequence shown here is derived from an EMBL/GenBank/DDBJ whole genome shotgun (WGS) entry which is preliminary data.</text>
</comment>
<name>A0ABP9QYY3_9PSEU</name>
<keyword evidence="2" id="KW-1185">Reference proteome</keyword>
<dbReference type="Gene3D" id="2.160.20.80">
    <property type="entry name" value="E3 ubiquitin-protein ligase SopA"/>
    <property type="match status" value="1"/>
</dbReference>
<evidence type="ECO:0000313" key="2">
    <source>
        <dbReference type="Proteomes" id="UP001500192"/>
    </source>
</evidence>
<protein>
    <recommendedName>
        <fullName evidence="3">Pentapeptide repeat-containing protein</fullName>
    </recommendedName>
</protein>